<keyword evidence="3" id="KW-0349">Heme</keyword>
<dbReference type="InterPro" id="IPR018207">
    <property type="entry name" value="Haem_oxygenase_CS"/>
</dbReference>
<name>A0A1C7NE80_9FUNG</name>
<dbReference type="InterPro" id="IPR016084">
    <property type="entry name" value="Haem_Oase-like_multi-hlx"/>
</dbReference>
<sequence length="440" mass="49781">MTETGMPPHPGLEGLTNIDELKHLCPAFSKGCPYAALEEVNSLAVSHGDVSRCPAFKEGCPFSSKSEQEIAALMAQIPKDHPTLNMSELPSCEEGIVLVKMLNRFLDKTQLETLFDIKQEEKLEKVTEPEYLEDPQLASAMREGTKVVHRAAETSVFTKRFLKGEINADEYGRYINSLYFVYKYMEELLEEHKDHPVVKIIHFPQELNREESIKRDLEYFYGQERVSELTHPDTMTPAVRSYVKAMKDACATSPALLIAHSYSRYLGDLSGGQILSKRLKKHVLQLDESDSAWDTVDGLNFYHFDQLGNQSEFKNFYRERLNAAKVDQATRDLIVAEAVRSFELNIALFDEVQELSEAGVLAPSVLSSQQDEEEFIFDLKESAIEVETTTTVTDRSIETIDLSDDNEPRKKPKSAPWTSLFSISLLAIAIGVAVYKRYSK</sequence>
<evidence type="ECO:0000256" key="7">
    <source>
        <dbReference type="ARBA" id="ARBA00048328"/>
    </source>
</evidence>
<keyword evidence="8" id="KW-0472">Membrane</keyword>
<keyword evidence="5" id="KW-0560">Oxidoreductase</keyword>
<keyword evidence="6" id="KW-0408">Iron</keyword>
<dbReference type="Gene3D" id="1.20.910.10">
    <property type="entry name" value="Heme oxygenase-like"/>
    <property type="match status" value="1"/>
</dbReference>
<dbReference type="PRINTS" id="PR00088">
    <property type="entry name" value="HAEMOXYGNASE"/>
</dbReference>
<dbReference type="GO" id="GO:0006788">
    <property type="term" value="P:heme oxidation"/>
    <property type="evidence" value="ECO:0007669"/>
    <property type="project" value="InterPro"/>
</dbReference>
<dbReference type="GO" id="GO:0006979">
    <property type="term" value="P:response to oxidative stress"/>
    <property type="evidence" value="ECO:0007669"/>
    <property type="project" value="TreeGrafter"/>
</dbReference>
<dbReference type="PROSITE" id="PS00593">
    <property type="entry name" value="HEME_OXYGENASE"/>
    <property type="match status" value="1"/>
</dbReference>
<accession>A0A1C7NE80</accession>
<dbReference type="GO" id="GO:0046872">
    <property type="term" value="F:metal ion binding"/>
    <property type="evidence" value="ECO:0007669"/>
    <property type="project" value="UniProtKB-KW"/>
</dbReference>
<keyword evidence="10" id="KW-1185">Reference proteome</keyword>
<evidence type="ECO:0000256" key="1">
    <source>
        <dbReference type="ARBA" id="ARBA00006134"/>
    </source>
</evidence>
<evidence type="ECO:0000256" key="3">
    <source>
        <dbReference type="ARBA" id="ARBA00022617"/>
    </source>
</evidence>
<comment type="similarity">
    <text evidence="1">Belongs to the heme oxygenase family.</text>
</comment>
<dbReference type="Proteomes" id="UP000093000">
    <property type="component" value="Unassembled WGS sequence"/>
</dbReference>
<evidence type="ECO:0000313" key="10">
    <source>
        <dbReference type="Proteomes" id="UP000093000"/>
    </source>
</evidence>
<dbReference type="STRING" id="101091.A0A1C7NE80"/>
<dbReference type="EMBL" id="LUGH01000372">
    <property type="protein sequence ID" value="OBZ85674.1"/>
    <property type="molecule type" value="Genomic_DNA"/>
</dbReference>
<dbReference type="SUPFAM" id="SSF48613">
    <property type="entry name" value="Heme oxygenase-like"/>
    <property type="match status" value="1"/>
</dbReference>
<dbReference type="OrthoDB" id="652091at2759"/>
<protein>
    <recommendedName>
        <fullName evidence="2">heme oxygenase (biliverdin-producing)</fullName>
        <ecNumber evidence="2">1.14.14.18</ecNumber>
    </recommendedName>
</protein>
<dbReference type="EC" id="1.14.14.18" evidence="2"/>
<dbReference type="PANTHER" id="PTHR10720">
    <property type="entry name" value="HEME OXYGENASE"/>
    <property type="match status" value="1"/>
</dbReference>
<evidence type="ECO:0000256" key="2">
    <source>
        <dbReference type="ARBA" id="ARBA00012360"/>
    </source>
</evidence>
<dbReference type="GO" id="GO:0004392">
    <property type="term" value="F:heme oxygenase (decyclizing) activity"/>
    <property type="evidence" value="ECO:0007669"/>
    <property type="project" value="UniProtKB-EC"/>
</dbReference>
<organism evidence="9 10">
    <name type="scientific">Choanephora cucurbitarum</name>
    <dbReference type="NCBI Taxonomy" id="101091"/>
    <lineage>
        <taxon>Eukaryota</taxon>
        <taxon>Fungi</taxon>
        <taxon>Fungi incertae sedis</taxon>
        <taxon>Mucoromycota</taxon>
        <taxon>Mucoromycotina</taxon>
        <taxon>Mucoromycetes</taxon>
        <taxon>Mucorales</taxon>
        <taxon>Mucorineae</taxon>
        <taxon>Choanephoraceae</taxon>
        <taxon>Choanephoroideae</taxon>
        <taxon>Choanephora</taxon>
    </lineage>
</organism>
<evidence type="ECO:0000313" key="9">
    <source>
        <dbReference type="EMBL" id="OBZ85674.1"/>
    </source>
</evidence>
<comment type="catalytic activity">
    <reaction evidence="7">
        <text>heme b + 3 reduced [NADPH--hemoprotein reductase] + 3 O2 = biliverdin IXalpha + CO + Fe(2+) + 3 oxidized [NADPH--hemoprotein reductase] + 3 H2O + H(+)</text>
        <dbReference type="Rhea" id="RHEA:21764"/>
        <dbReference type="Rhea" id="RHEA-COMP:11964"/>
        <dbReference type="Rhea" id="RHEA-COMP:11965"/>
        <dbReference type="ChEBI" id="CHEBI:15377"/>
        <dbReference type="ChEBI" id="CHEBI:15378"/>
        <dbReference type="ChEBI" id="CHEBI:15379"/>
        <dbReference type="ChEBI" id="CHEBI:17245"/>
        <dbReference type="ChEBI" id="CHEBI:29033"/>
        <dbReference type="ChEBI" id="CHEBI:57618"/>
        <dbReference type="ChEBI" id="CHEBI:57991"/>
        <dbReference type="ChEBI" id="CHEBI:58210"/>
        <dbReference type="ChEBI" id="CHEBI:60344"/>
        <dbReference type="EC" id="1.14.14.18"/>
    </reaction>
</comment>
<gene>
    <name evidence="9" type="primary">HMOX1</name>
    <name evidence="9" type="ORF">A0J61_06278</name>
</gene>
<feature type="transmembrane region" description="Helical" evidence="8">
    <location>
        <begin position="417"/>
        <end position="435"/>
    </location>
</feature>
<dbReference type="InterPro" id="IPR016053">
    <property type="entry name" value="Haem_Oase-like"/>
</dbReference>
<proteinExistence type="inferred from homology"/>
<keyword evidence="4" id="KW-0479">Metal-binding</keyword>
<dbReference type="CDD" id="cd19165">
    <property type="entry name" value="HemeO"/>
    <property type="match status" value="1"/>
</dbReference>
<dbReference type="AlphaFoldDB" id="A0A1C7NE80"/>
<keyword evidence="8" id="KW-1133">Transmembrane helix</keyword>
<dbReference type="Pfam" id="PF01126">
    <property type="entry name" value="Heme_oxygenase"/>
    <property type="match status" value="1"/>
</dbReference>
<keyword evidence="8" id="KW-0812">Transmembrane</keyword>
<evidence type="ECO:0000256" key="5">
    <source>
        <dbReference type="ARBA" id="ARBA00023002"/>
    </source>
</evidence>
<dbReference type="InterPro" id="IPR002051">
    <property type="entry name" value="Haem_Oase"/>
</dbReference>
<comment type="caution">
    <text evidence="9">The sequence shown here is derived from an EMBL/GenBank/DDBJ whole genome shotgun (WGS) entry which is preliminary data.</text>
</comment>
<dbReference type="InParanoid" id="A0A1C7NE80"/>
<dbReference type="GO" id="GO:0020037">
    <property type="term" value="F:heme binding"/>
    <property type="evidence" value="ECO:0007669"/>
    <property type="project" value="TreeGrafter"/>
</dbReference>
<evidence type="ECO:0000256" key="4">
    <source>
        <dbReference type="ARBA" id="ARBA00022723"/>
    </source>
</evidence>
<dbReference type="PANTHER" id="PTHR10720:SF0">
    <property type="entry name" value="HEME OXYGENASE"/>
    <property type="match status" value="1"/>
</dbReference>
<evidence type="ECO:0000256" key="6">
    <source>
        <dbReference type="ARBA" id="ARBA00023004"/>
    </source>
</evidence>
<dbReference type="GO" id="GO:0042167">
    <property type="term" value="P:heme catabolic process"/>
    <property type="evidence" value="ECO:0007669"/>
    <property type="project" value="TreeGrafter"/>
</dbReference>
<evidence type="ECO:0000256" key="8">
    <source>
        <dbReference type="SAM" id="Phobius"/>
    </source>
</evidence>
<reference evidence="9 10" key="1">
    <citation type="submission" date="2016-03" db="EMBL/GenBank/DDBJ databases">
        <title>Choanephora cucurbitarum.</title>
        <authorList>
            <person name="Min B."/>
            <person name="Park H."/>
            <person name="Park J.-H."/>
            <person name="Shin H.-D."/>
            <person name="Choi I.-G."/>
        </authorList>
    </citation>
    <scope>NUCLEOTIDE SEQUENCE [LARGE SCALE GENOMIC DNA]</scope>
    <source>
        <strain evidence="9 10">KUS-F28377</strain>
    </source>
</reference>